<feature type="transmembrane region" description="Helical" evidence="5">
    <location>
        <begin position="404"/>
        <end position="424"/>
    </location>
</feature>
<keyword evidence="5" id="KW-1278">Translocase</keyword>
<dbReference type="GO" id="GO:0012505">
    <property type="term" value="C:endomembrane system"/>
    <property type="evidence" value="ECO:0007669"/>
    <property type="project" value="UniProtKB-SubCell"/>
</dbReference>
<reference evidence="8 9" key="1">
    <citation type="submission" date="2016-06" db="EMBL/GenBank/DDBJ databases">
        <title>Microsymbionts genomes from the relict species Vavilovia formosa.</title>
        <authorList>
            <person name="Chirak E."/>
            <person name="Kimeklis A."/>
            <person name="Andronov E."/>
        </authorList>
    </citation>
    <scope>NUCLEOTIDE SEQUENCE [LARGE SCALE GENOMIC DNA]</scope>
    <source>
        <strain evidence="8 9">Vaf10</strain>
    </source>
</reference>
<dbReference type="Proteomes" id="UP000092691">
    <property type="component" value="Chromosome"/>
</dbReference>
<dbReference type="GO" id="GO:0005886">
    <property type="term" value="C:plasma membrane"/>
    <property type="evidence" value="ECO:0007669"/>
    <property type="project" value="UniProtKB-SubCell"/>
</dbReference>
<feature type="transmembrane region" description="Helical" evidence="5">
    <location>
        <begin position="205"/>
        <end position="229"/>
    </location>
</feature>
<organism evidence="8 9">
    <name type="scientific">Rhizobium leguminosarum</name>
    <dbReference type="NCBI Taxonomy" id="384"/>
    <lineage>
        <taxon>Bacteria</taxon>
        <taxon>Pseudomonadati</taxon>
        <taxon>Pseudomonadota</taxon>
        <taxon>Alphaproteobacteria</taxon>
        <taxon>Hyphomicrobiales</taxon>
        <taxon>Rhizobiaceae</taxon>
        <taxon>Rhizobium/Agrobacterium group</taxon>
        <taxon>Rhizobium</taxon>
    </lineage>
</organism>
<dbReference type="EMBL" id="CP016286">
    <property type="protein sequence ID" value="ANP87345.1"/>
    <property type="molecule type" value="Genomic_DNA"/>
</dbReference>
<protein>
    <recommendedName>
        <fullName evidence="5">NADH-quinone oxidoreductase subunit N</fullName>
        <ecNumber evidence="5">7.1.1.-</ecNumber>
    </recommendedName>
    <alternativeName>
        <fullName evidence="5">NADH dehydrogenase I subunit N</fullName>
    </alternativeName>
    <alternativeName>
        <fullName evidence="5">NDH-1 subunit N</fullName>
    </alternativeName>
</protein>
<evidence type="ECO:0000256" key="5">
    <source>
        <dbReference type="HAMAP-Rule" id="MF_00445"/>
    </source>
</evidence>
<comment type="function">
    <text evidence="5">NDH-1 shuttles electrons from NADH, via FMN and iron-sulfur (Fe-S) centers, to quinones in the respiratory chain. The immediate electron acceptor for the enzyme in this species is believed to be ubiquinone. Couples the redox reaction to proton translocation (for every two electrons transferred, four hydrogen ions are translocated across the cytoplasmic membrane), and thus conserves the redox energy in a proton gradient.</text>
</comment>
<feature type="transmembrane region" description="Helical" evidence="5">
    <location>
        <begin position="273"/>
        <end position="292"/>
    </location>
</feature>
<feature type="transmembrane region" description="Helical" evidence="5">
    <location>
        <begin position="326"/>
        <end position="347"/>
    </location>
</feature>
<evidence type="ECO:0000259" key="7">
    <source>
        <dbReference type="Pfam" id="PF00361"/>
    </source>
</evidence>
<feature type="transmembrane region" description="Helical" evidence="5">
    <location>
        <begin position="299"/>
        <end position="320"/>
    </location>
</feature>
<feature type="transmembrane region" description="Helical" evidence="5">
    <location>
        <begin position="132"/>
        <end position="151"/>
    </location>
</feature>
<comment type="subcellular location">
    <subcellularLocation>
        <location evidence="5">Cell membrane</location>
        <topology evidence="5">Multi-pass membrane protein</topology>
    </subcellularLocation>
    <subcellularLocation>
        <location evidence="1">Endomembrane system</location>
        <topology evidence="1">Multi-pass membrane protein</topology>
    </subcellularLocation>
    <subcellularLocation>
        <location evidence="6">Membrane</location>
        <topology evidence="6">Multi-pass membrane protein</topology>
    </subcellularLocation>
</comment>
<feature type="transmembrane region" description="Helical" evidence="5">
    <location>
        <begin position="241"/>
        <end position="261"/>
    </location>
</feature>
<evidence type="ECO:0000313" key="8">
    <source>
        <dbReference type="EMBL" id="ANP87345.1"/>
    </source>
</evidence>
<name>A0A1B1CC62_RHILE</name>
<feature type="transmembrane region" description="Helical" evidence="5">
    <location>
        <begin position="107"/>
        <end position="126"/>
    </location>
</feature>
<dbReference type="GO" id="GO:0048038">
    <property type="term" value="F:quinone binding"/>
    <property type="evidence" value="ECO:0007669"/>
    <property type="project" value="UniProtKB-KW"/>
</dbReference>
<evidence type="ECO:0000256" key="6">
    <source>
        <dbReference type="RuleBase" id="RU000320"/>
    </source>
</evidence>
<dbReference type="HAMAP" id="MF_00445">
    <property type="entry name" value="NDH1_NuoN_1"/>
    <property type="match status" value="1"/>
</dbReference>
<sequence>MTAAALFQSALASLPEIVVITGACILLILGQLVRRGQEHFLVWASVAIVLIAALATLILSGEVRPAYTGMFVADRFAVFFKFVFYLATILTFLLSRKYADIEGIGSSEYYVLLLFALSGMMIMASATDLLSIYVGLELMVLCTYVLTGFLRRERRSNEAALKYVILGAVSTGIFLYGVSLVYGLTGTTQLDGMAAAVTGDPLDPGLLLAEVFIVAGLVFKVGAVPFHMWVPDVYEGAPTTITAFMSVGPKAAGFAVILRVFLNPLVAASDVWIIVAVIAVVTMALGSFVALVQDNFKRLLAYSSIVHAGFALFGVVAGGADGIASVMLYLLIYSLMNLGIFGIVILMRNGDFSGEVIEDYAGLAKSHPGLALLMLLYLFSLAGIPPTAGFFAKFYVLVALVERGFVMLAVIAVLLSAVAAYFYIRIVMVIYMREPERTFDPALPPLVRATLAFTAAGTIGIGLFPAWFLRLAQHSVLTADRLNLQ</sequence>
<dbReference type="NCBIfam" id="TIGR01770">
    <property type="entry name" value="NDH_I_N"/>
    <property type="match status" value="1"/>
</dbReference>
<dbReference type="OrthoDB" id="9811718at2"/>
<feature type="transmembrane region" description="Helical" evidence="5">
    <location>
        <begin position="163"/>
        <end position="185"/>
    </location>
</feature>
<keyword evidence="4 5" id="KW-0472">Membrane</keyword>
<keyword evidence="5" id="KW-0520">NAD</keyword>
<keyword evidence="5" id="KW-0813">Transport</keyword>
<dbReference type="GO" id="GO:0008137">
    <property type="term" value="F:NADH dehydrogenase (ubiquinone) activity"/>
    <property type="evidence" value="ECO:0007669"/>
    <property type="project" value="InterPro"/>
</dbReference>
<evidence type="ECO:0000256" key="1">
    <source>
        <dbReference type="ARBA" id="ARBA00004127"/>
    </source>
</evidence>
<feature type="transmembrane region" description="Helical" evidence="5">
    <location>
        <begin position="368"/>
        <end position="392"/>
    </location>
</feature>
<evidence type="ECO:0000256" key="4">
    <source>
        <dbReference type="ARBA" id="ARBA00023136"/>
    </source>
</evidence>
<dbReference type="RefSeq" id="WP_065281392.1">
    <property type="nucleotide sequence ID" value="NZ_CP016286.1"/>
</dbReference>
<dbReference type="Pfam" id="PF00361">
    <property type="entry name" value="Proton_antipo_M"/>
    <property type="match status" value="1"/>
</dbReference>
<gene>
    <name evidence="5" type="primary">nuoN</name>
    <name evidence="8" type="ORF">BA011_17495</name>
</gene>
<dbReference type="AlphaFoldDB" id="A0A1B1CC62"/>
<feature type="domain" description="NADH:quinone oxidoreductase/Mrp antiporter transmembrane" evidence="7">
    <location>
        <begin position="126"/>
        <end position="416"/>
    </location>
</feature>
<dbReference type="GO" id="GO:0042773">
    <property type="term" value="P:ATP synthesis coupled electron transport"/>
    <property type="evidence" value="ECO:0007669"/>
    <property type="project" value="InterPro"/>
</dbReference>
<keyword evidence="3 5" id="KW-1133">Transmembrane helix</keyword>
<dbReference type="GO" id="GO:0050136">
    <property type="term" value="F:NADH dehydrogenase (quinone) (non-electrogenic) activity"/>
    <property type="evidence" value="ECO:0007669"/>
    <property type="project" value="UniProtKB-UniRule"/>
</dbReference>
<feature type="transmembrane region" description="Helical" evidence="5">
    <location>
        <begin position="76"/>
        <end position="95"/>
    </location>
</feature>
<evidence type="ECO:0000256" key="3">
    <source>
        <dbReference type="ARBA" id="ARBA00022989"/>
    </source>
</evidence>
<keyword evidence="5" id="KW-1003">Cell membrane</keyword>
<keyword evidence="2 5" id="KW-0812">Transmembrane</keyword>
<comment type="subunit">
    <text evidence="5">NDH-1 is composed of 14 different subunits. Subunits NuoA, H, J, K, L, M, N constitute the membrane sector of the complex.</text>
</comment>
<dbReference type="PANTHER" id="PTHR22773">
    <property type="entry name" value="NADH DEHYDROGENASE"/>
    <property type="match status" value="1"/>
</dbReference>
<evidence type="ECO:0000313" key="9">
    <source>
        <dbReference type="Proteomes" id="UP000092691"/>
    </source>
</evidence>
<comment type="catalytic activity">
    <reaction evidence="5">
        <text>a quinone + NADH + 5 H(+)(in) = a quinol + NAD(+) + 4 H(+)(out)</text>
        <dbReference type="Rhea" id="RHEA:57888"/>
        <dbReference type="ChEBI" id="CHEBI:15378"/>
        <dbReference type="ChEBI" id="CHEBI:24646"/>
        <dbReference type="ChEBI" id="CHEBI:57540"/>
        <dbReference type="ChEBI" id="CHEBI:57945"/>
        <dbReference type="ChEBI" id="CHEBI:132124"/>
    </reaction>
</comment>
<dbReference type="EC" id="7.1.1.-" evidence="5"/>
<comment type="similarity">
    <text evidence="5">Belongs to the complex I subunit 2 family.</text>
</comment>
<feature type="transmembrane region" description="Helical" evidence="5">
    <location>
        <begin position="6"/>
        <end position="28"/>
    </location>
</feature>
<accession>A0A1B1CC62</accession>
<proteinExistence type="inferred from homology"/>
<dbReference type="InterPro" id="IPR010096">
    <property type="entry name" value="NADH-Q_OxRdtase_suN/2"/>
</dbReference>
<feature type="transmembrane region" description="Helical" evidence="5">
    <location>
        <begin position="40"/>
        <end position="61"/>
    </location>
</feature>
<keyword evidence="5" id="KW-0830">Ubiquinone</keyword>
<feature type="transmembrane region" description="Helical" evidence="5">
    <location>
        <begin position="445"/>
        <end position="468"/>
    </location>
</feature>
<dbReference type="InterPro" id="IPR001750">
    <property type="entry name" value="ND/Mrp_TM"/>
</dbReference>
<evidence type="ECO:0000256" key="2">
    <source>
        <dbReference type="ARBA" id="ARBA00022692"/>
    </source>
</evidence>
<keyword evidence="5" id="KW-0874">Quinone</keyword>